<keyword evidence="11 18" id="KW-0547">Nucleotide-binding</keyword>
<keyword evidence="7" id="KW-0808">Transferase</keyword>
<evidence type="ECO:0000256" key="19">
    <source>
        <dbReference type="SAM" id="SignalP"/>
    </source>
</evidence>
<dbReference type="Proteomes" id="UP000288805">
    <property type="component" value="Unassembled WGS sequence"/>
</dbReference>
<dbReference type="EC" id="2.7.11.1" evidence="4"/>
<feature type="signal peptide" evidence="19">
    <location>
        <begin position="1"/>
        <end position="33"/>
    </location>
</feature>
<dbReference type="InterPro" id="IPR000719">
    <property type="entry name" value="Prot_kinase_dom"/>
</dbReference>
<evidence type="ECO:0000259" key="20">
    <source>
        <dbReference type="PROSITE" id="PS50011"/>
    </source>
</evidence>
<dbReference type="Gene3D" id="3.30.200.20">
    <property type="entry name" value="Phosphorylase Kinase, domain 1"/>
    <property type="match status" value="1"/>
</dbReference>
<dbReference type="PROSITE" id="PS00107">
    <property type="entry name" value="PROTEIN_KINASE_ATP"/>
    <property type="match status" value="1"/>
</dbReference>
<dbReference type="PROSITE" id="PS00108">
    <property type="entry name" value="PROTEIN_KINASE_ST"/>
    <property type="match status" value="1"/>
</dbReference>
<dbReference type="GO" id="GO:0004674">
    <property type="term" value="F:protein serine/threonine kinase activity"/>
    <property type="evidence" value="ECO:0007669"/>
    <property type="project" value="UniProtKB-KW"/>
</dbReference>
<feature type="binding site" evidence="18">
    <location>
        <position position="357"/>
    </location>
    <ligand>
        <name>ATP</name>
        <dbReference type="ChEBI" id="CHEBI:30616"/>
    </ligand>
</feature>
<dbReference type="FunFam" id="3.30.200.20:FF:000476">
    <property type="entry name" value="Probable L-type lectin-domain containing receptor kinase S.5"/>
    <property type="match status" value="1"/>
</dbReference>
<protein>
    <recommendedName>
        <fullName evidence="4">non-specific serine/threonine protein kinase</fullName>
        <ecNumber evidence="4">2.7.11.1</ecNumber>
    </recommendedName>
</protein>
<dbReference type="GO" id="GO:0030246">
    <property type="term" value="F:carbohydrate binding"/>
    <property type="evidence" value="ECO:0007669"/>
    <property type="project" value="UniProtKB-KW"/>
</dbReference>
<name>A0A438IEC4_VITVI</name>
<evidence type="ECO:0000256" key="16">
    <source>
        <dbReference type="ARBA" id="ARBA00023170"/>
    </source>
</evidence>
<dbReference type="InterPro" id="IPR001220">
    <property type="entry name" value="Legume_lectin_dom"/>
</dbReference>
<keyword evidence="17" id="KW-0325">Glycoprotein</keyword>
<keyword evidence="13 18" id="KW-0067">ATP-binding</keyword>
<comment type="similarity">
    <text evidence="2">In the N-terminal section; belongs to the leguminous lectin family.</text>
</comment>
<evidence type="ECO:0000256" key="13">
    <source>
        <dbReference type="ARBA" id="ARBA00022840"/>
    </source>
</evidence>
<dbReference type="EMBL" id="QGNW01000117">
    <property type="protein sequence ID" value="RVW95037.1"/>
    <property type="molecule type" value="Genomic_DNA"/>
</dbReference>
<dbReference type="FunFam" id="1.10.510.10:FF:000626">
    <property type="entry name" value="probable L-type lectin-domain containing receptor kinase S.5"/>
    <property type="match status" value="1"/>
</dbReference>
<dbReference type="FunFam" id="2.60.120.200:FF:000198">
    <property type="entry name" value="Probable L-type lectin-domain containing receptor kinase S.5"/>
    <property type="match status" value="1"/>
</dbReference>
<reference evidence="21 22" key="1">
    <citation type="journal article" date="2018" name="PLoS Genet.">
        <title>Population sequencing reveals clonal diversity and ancestral inbreeding in the grapevine cultivar Chardonnay.</title>
        <authorList>
            <person name="Roach M.J."/>
            <person name="Johnson D.L."/>
            <person name="Bohlmann J."/>
            <person name="van Vuuren H.J."/>
            <person name="Jones S.J."/>
            <person name="Pretorius I.S."/>
            <person name="Schmidt S.A."/>
            <person name="Borneman A.R."/>
        </authorList>
    </citation>
    <scope>NUCLEOTIDE SEQUENCE [LARGE SCALE GENOMIC DNA]</scope>
    <source>
        <strain evidence="22">cv. Chardonnay</strain>
        <tissue evidence="21">Leaf</tissue>
    </source>
</reference>
<evidence type="ECO:0000256" key="1">
    <source>
        <dbReference type="ARBA" id="ARBA00004251"/>
    </source>
</evidence>
<evidence type="ECO:0000256" key="3">
    <source>
        <dbReference type="ARBA" id="ARBA00010217"/>
    </source>
</evidence>
<proteinExistence type="inferred from homology"/>
<comment type="similarity">
    <text evidence="3">In the C-terminal section; belongs to the protein kinase superfamily. Ser/Thr protein kinase family.</text>
</comment>
<keyword evidence="15" id="KW-0472">Membrane</keyword>
<dbReference type="InterPro" id="IPR017441">
    <property type="entry name" value="Protein_kinase_ATP_BS"/>
</dbReference>
<evidence type="ECO:0000256" key="15">
    <source>
        <dbReference type="ARBA" id="ARBA00023136"/>
    </source>
</evidence>
<dbReference type="AlphaFoldDB" id="A0A438IEC4"/>
<dbReference type="InterPro" id="IPR050528">
    <property type="entry name" value="L-type_Lectin-RKs"/>
</dbReference>
<evidence type="ECO:0000256" key="7">
    <source>
        <dbReference type="ARBA" id="ARBA00022679"/>
    </source>
</evidence>
<evidence type="ECO:0000256" key="4">
    <source>
        <dbReference type="ARBA" id="ARBA00012513"/>
    </source>
</evidence>
<dbReference type="GO" id="GO:0005886">
    <property type="term" value="C:plasma membrane"/>
    <property type="evidence" value="ECO:0007669"/>
    <property type="project" value="UniProtKB-SubCell"/>
</dbReference>
<gene>
    <name evidence="21" type="primary">LECRKS5_1</name>
    <name evidence="21" type="ORF">CK203_040088</name>
</gene>
<evidence type="ECO:0000313" key="21">
    <source>
        <dbReference type="EMBL" id="RVW95037.1"/>
    </source>
</evidence>
<evidence type="ECO:0000256" key="12">
    <source>
        <dbReference type="ARBA" id="ARBA00022777"/>
    </source>
</evidence>
<dbReference type="InterPro" id="IPR011009">
    <property type="entry name" value="Kinase-like_dom_sf"/>
</dbReference>
<dbReference type="GO" id="GO:0005524">
    <property type="term" value="F:ATP binding"/>
    <property type="evidence" value="ECO:0007669"/>
    <property type="project" value="UniProtKB-UniRule"/>
</dbReference>
<dbReference type="PROSITE" id="PS50011">
    <property type="entry name" value="PROTEIN_KINASE_DOM"/>
    <property type="match status" value="1"/>
</dbReference>
<dbReference type="InterPro" id="IPR008271">
    <property type="entry name" value="Ser/Thr_kinase_AS"/>
</dbReference>
<comment type="caution">
    <text evidence="21">The sequence shown here is derived from an EMBL/GenBank/DDBJ whole genome shotgun (WGS) entry which is preliminary data.</text>
</comment>
<evidence type="ECO:0000256" key="5">
    <source>
        <dbReference type="ARBA" id="ARBA00022475"/>
    </source>
</evidence>
<evidence type="ECO:0000256" key="6">
    <source>
        <dbReference type="ARBA" id="ARBA00022527"/>
    </source>
</evidence>
<dbReference type="Gene3D" id="2.60.120.200">
    <property type="match status" value="1"/>
</dbReference>
<dbReference type="PANTHER" id="PTHR27007">
    <property type="match status" value="1"/>
</dbReference>
<evidence type="ECO:0000256" key="8">
    <source>
        <dbReference type="ARBA" id="ARBA00022692"/>
    </source>
</evidence>
<keyword evidence="9 19" id="KW-0732">Signal</keyword>
<evidence type="ECO:0000313" key="22">
    <source>
        <dbReference type="Proteomes" id="UP000288805"/>
    </source>
</evidence>
<sequence>MLGISHFTYFSPVVVESLLLALLLVGSFSPVECFHFKYQFFNDSTKNDFLLTDSRITLDAIQVTYDVSGNPITKLSGQALYKRPFKLWSESKGTASFNTTFVLRITPRTDPGGEGLAFILTGRATLPENSEGKWLGIVNASTNGSAQNQIVAVEFDTRKSYMEDLSNNHIGVNVNSVYSIKQANLSINLSSGTDITVKVQYDGKNLSAFVGTQMKAPAIALPINLSDHLPQKVFVGFSASTGDHTQLNCVRSWEFSGSSVDEDPDLLWVWIMVPVTVLVSGVAFYFSWKWKCGKQEEEEDDPRVEQQIQGSSTAPRKFRLKELKAATENFNSKNELGKGGFGTVYKGFLKNKEVAVKIFSRNSHQSKQDFIAEVTTISNLHHKNLVKLVGWCYEKRELLLIYEFMPNTSLDKFIFCKKSDVENPITLNWETRYGIICGVAQALDYLHNGCEKRVLHRDIKASNIMLDSDFNARLGDFGLARIIQLSDQTHHSTKEVAGTPGYMAPESFHTGRAAIETDVYAFGVLVLEVVCGRKPGDQSVNNKYNNGIVDWVWEYYRRQKILDVVDLRLNGVFHKEQTEYALMLALSCCHPNPYQRPSMRIALRVLTGEVDPPVIPIEKTSFCVASHISGLFQGGFGVSSHRRPALSTFRTHWEINQAENLLQ</sequence>
<dbReference type="Pfam" id="PF00069">
    <property type="entry name" value="Pkinase"/>
    <property type="match status" value="1"/>
</dbReference>
<dbReference type="SMART" id="SM00220">
    <property type="entry name" value="S_TKc"/>
    <property type="match status" value="1"/>
</dbReference>
<keyword evidence="10 21" id="KW-0430">Lectin</keyword>
<keyword evidence="16 21" id="KW-0675">Receptor</keyword>
<dbReference type="PROSITE" id="PS00307">
    <property type="entry name" value="LECTIN_LEGUME_BETA"/>
    <property type="match status" value="1"/>
</dbReference>
<evidence type="ECO:0000256" key="9">
    <source>
        <dbReference type="ARBA" id="ARBA00022729"/>
    </source>
</evidence>
<evidence type="ECO:0000256" key="10">
    <source>
        <dbReference type="ARBA" id="ARBA00022734"/>
    </source>
</evidence>
<dbReference type="InterPro" id="IPR013320">
    <property type="entry name" value="ConA-like_dom_sf"/>
</dbReference>
<feature type="domain" description="Protein kinase" evidence="20">
    <location>
        <begin position="330"/>
        <end position="615"/>
    </location>
</feature>
<dbReference type="Pfam" id="PF00139">
    <property type="entry name" value="Lectin_legB"/>
    <property type="match status" value="1"/>
</dbReference>
<organism evidence="21 22">
    <name type="scientific">Vitis vinifera</name>
    <name type="common">Grape</name>
    <dbReference type="NCBI Taxonomy" id="29760"/>
    <lineage>
        <taxon>Eukaryota</taxon>
        <taxon>Viridiplantae</taxon>
        <taxon>Streptophyta</taxon>
        <taxon>Embryophyta</taxon>
        <taxon>Tracheophyta</taxon>
        <taxon>Spermatophyta</taxon>
        <taxon>Magnoliopsida</taxon>
        <taxon>eudicotyledons</taxon>
        <taxon>Gunneridae</taxon>
        <taxon>Pentapetalae</taxon>
        <taxon>rosids</taxon>
        <taxon>Vitales</taxon>
        <taxon>Vitaceae</taxon>
        <taxon>Viteae</taxon>
        <taxon>Vitis</taxon>
    </lineage>
</organism>
<feature type="chain" id="PRO_5019304760" description="non-specific serine/threonine protein kinase" evidence="19">
    <location>
        <begin position="34"/>
        <end position="663"/>
    </location>
</feature>
<dbReference type="CDD" id="cd14066">
    <property type="entry name" value="STKc_IRAK"/>
    <property type="match status" value="1"/>
</dbReference>
<evidence type="ECO:0000256" key="14">
    <source>
        <dbReference type="ARBA" id="ARBA00022989"/>
    </source>
</evidence>
<comment type="subcellular location">
    <subcellularLocation>
        <location evidence="1">Cell membrane</location>
        <topology evidence="1">Single-pass type I membrane protein</topology>
    </subcellularLocation>
</comment>
<accession>A0A438IEC4</accession>
<dbReference type="SUPFAM" id="SSF56112">
    <property type="entry name" value="Protein kinase-like (PK-like)"/>
    <property type="match status" value="1"/>
</dbReference>
<dbReference type="Gene3D" id="1.10.510.10">
    <property type="entry name" value="Transferase(Phosphotransferase) domain 1"/>
    <property type="match status" value="1"/>
</dbReference>
<keyword evidence="14" id="KW-1133">Transmembrane helix</keyword>
<keyword evidence="5" id="KW-1003">Cell membrane</keyword>
<keyword evidence="8" id="KW-0812">Transmembrane</keyword>
<dbReference type="CDD" id="cd06899">
    <property type="entry name" value="lectin_legume_LecRK_Arcelin_ConA"/>
    <property type="match status" value="1"/>
</dbReference>
<evidence type="ECO:0000256" key="2">
    <source>
        <dbReference type="ARBA" id="ARBA00008536"/>
    </source>
</evidence>
<keyword evidence="6" id="KW-0723">Serine/threonine-protein kinase</keyword>
<keyword evidence="12 21" id="KW-0418">Kinase</keyword>
<dbReference type="SUPFAM" id="SSF49899">
    <property type="entry name" value="Concanavalin A-like lectins/glucanases"/>
    <property type="match status" value="1"/>
</dbReference>
<evidence type="ECO:0000256" key="17">
    <source>
        <dbReference type="ARBA" id="ARBA00023180"/>
    </source>
</evidence>
<dbReference type="InterPro" id="IPR019825">
    <property type="entry name" value="Lectin_legB_Mn/Ca_BS"/>
</dbReference>
<evidence type="ECO:0000256" key="18">
    <source>
        <dbReference type="PROSITE-ProRule" id="PRU10141"/>
    </source>
</evidence>
<evidence type="ECO:0000256" key="11">
    <source>
        <dbReference type="ARBA" id="ARBA00022741"/>
    </source>
</evidence>